<feature type="chain" id="PRO_5013272613" evidence="3">
    <location>
        <begin position="29"/>
        <end position="192"/>
    </location>
</feature>
<accession>A0A1S8N5Y2</accession>
<dbReference type="GO" id="GO:0008745">
    <property type="term" value="F:N-acetylmuramoyl-L-alanine amidase activity"/>
    <property type="evidence" value="ECO:0007669"/>
    <property type="project" value="UniProtKB-EC"/>
</dbReference>
<dbReference type="PROSITE" id="PS51170">
    <property type="entry name" value="CW"/>
    <property type="match status" value="1"/>
</dbReference>
<dbReference type="Pfam" id="PF19085">
    <property type="entry name" value="Choline_bind_2"/>
    <property type="match status" value="1"/>
</dbReference>
<evidence type="ECO:0000256" key="2">
    <source>
        <dbReference type="PROSITE-ProRule" id="PRU00591"/>
    </source>
</evidence>
<keyword evidence="4" id="KW-0378">Hydrolase</keyword>
<gene>
    <name evidence="4" type="primary">lytA_26</name>
    <name evidence="4" type="ORF">CLOSAC_22620</name>
</gene>
<evidence type="ECO:0000256" key="1">
    <source>
        <dbReference type="ARBA" id="ARBA00022737"/>
    </source>
</evidence>
<sequence>MMKMKKIALGLVTLSMVSILAPATQVYAYYETKKIVIHPVNLLGEQIHGNIEIDAKVVKSSNSDDGYYSFDDPEIQGYRGTKNRIEKISDFKQSNVIVLTEKYECINGTSDVDKKWAYENGNWYYRNINGVYSHGWDKINNTWYFFDAWTSAMKTGWIPWDNKWYYMQADGSMATNAYIGGYYVGSDGAMIS</sequence>
<feature type="signal peptide" evidence="3">
    <location>
        <begin position="1"/>
        <end position="28"/>
    </location>
</feature>
<protein>
    <submittedName>
        <fullName evidence="4">Autolysin</fullName>
        <ecNumber evidence="4">3.5.1.28</ecNumber>
    </submittedName>
</protein>
<reference evidence="4 5" key="1">
    <citation type="submission" date="2016-05" db="EMBL/GenBank/DDBJ databases">
        <title>Microbial solvent formation.</title>
        <authorList>
            <person name="Poehlein A."/>
            <person name="Montoya Solano J.D."/>
            <person name="Flitsch S."/>
            <person name="Krabben P."/>
            <person name="Duerre P."/>
            <person name="Daniel R."/>
        </authorList>
    </citation>
    <scope>NUCLEOTIDE SEQUENCE [LARGE SCALE GENOMIC DNA]</scope>
    <source>
        <strain evidence="4 5">L1-8</strain>
    </source>
</reference>
<dbReference type="Pfam" id="PF01473">
    <property type="entry name" value="Choline_bind_1"/>
    <property type="match status" value="2"/>
</dbReference>
<evidence type="ECO:0000313" key="4">
    <source>
        <dbReference type="EMBL" id="OOM11835.1"/>
    </source>
</evidence>
<dbReference type="EMBL" id="LZYZ01000004">
    <property type="protein sequence ID" value="OOM11835.1"/>
    <property type="molecule type" value="Genomic_DNA"/>
</dbReference>
<dbReference type="Gene3D" id="2.10.270.10">
    <property type="entry name" value="Cholin Binding"/>
    <property type="match status" value="1"/>
</dbReference>
<feature type="repeat" description="Cell wall-binding" evidence="2">
    <location>
        <begin position="154"/>
        <end position="173"/>
    </location>
</feature>
<dbReference type="EC" id="3.5.1.28" evidence="4"/>
<keyword evidence="1" id="KW-0677">Repeat</keyword>
<keyword evidence="3" id="KW-0732">Signal</keyword>
<dbReference type="RefSeq" id="WP_077865519.1">
    <property type="nucleotide sequence ID" value="NZ_LZYZ01000004.1"/>
</dbReference>
<name>A0A1S8N5Y2_CLOSA</name>
<dbReference type="Proteomes" id="UP000191154">
    <property type="component" value="Unassembled WGS sequence"/>
</dbReference>
<comment type="caution">
    <text evidence="4">The sequence shown here is derived from an EMBL/GenBank/DDBJ whole genome shotgun (WGS) entry which is preliminary data.</text>
</comment>
<dbReference type="SUPFAM" id="SSF69360">
    <property type="entry name" value="Cell wall binding repeat"/>
    <property type="match status" value="1"/>
</dbReference>
<proteinExistence type="predicted"/>
<evidence type="ECO:0000313" key="5">
    <source>
        <dbReference type="Proteomes" id="UP000191154"/>
    </source>
</evidence>
<dbReference type="InterPro" id="IPR018337">
    <property type="entry name" value="Cell_wall/Cho-bd_repeat"/>
</dbReference>
<organism evidence="4 5">
    <name type="scientific">Clostridium saccharobutylicum</name>
    <dbReference type="NCBI Taxonomy" id="169679"/>
    <lineage>
        <taxon>Bacteria</taxon>
        <taxon>Bacillati</taxon>
        <taxon>Bacillota</taxon>
        <taxon>Clostridia</taxon>
        <taxon>Eubacteriales</taxon>
        <taxon>Clostridiaceae</taxon>
        <taxon>Clostridium</taxon>
    </lineage>
</organism>
<dbReference type="AlphaFoldDB" id="A0A1S8N5Y2"/>
<evidence type="ECO:0000256" key="3">
    <source>
        <dbReference type="SAM" id="SignalP"/>
    </source>
</evidence>